<comment type="caution">
    <text evidence="9">The sequence shown here is derived from an EMBL/GenBank/DDBJ whole genome shotgun (WGS) entry which is preliminary data.</text>
</comment>
<name>A0A086BNN3_9BIFI</name>
<evidence type="ECO:0000256" key="6">
    <source>
        <dbReference type="ARBA" id="ARBA00023315"/>
    </source>
</evidence>
<feature type="coiled-coil region" evidence="8">
    <location>
        <begin position="253"/>
        <end position="305"/>
    </location>
</feature>
<keyword evidence="5" id="KW-0573">Peptidoglycan synthesis</keyword>
<dbReference type="InterPro" id="IPR016181">
    <property type="entry name" value="Acyl_CoA_acyltransferase"/>
</dbReference>
<dbReference type="GO" id="GO:0009252">
    <property type="term" value="P:peptidoglycan biosynthetic process"/>
    <property type="evidence" value="ECO:0007669"/>
    <property type="project" value="UniProtKB-KW"/>
</dbReference>
<dbReference type="STRING" id="1341695.BBOMB_1402"/>
<evidence type="ECO:0000256" key="5">
    <source>
        <dbReference type="ARBA" id="ARBA00022984"/>
    </source>
</evidence>
<proteinExistence type="inferred from homology"/>
<evidence type="ECO:0000256" key="3">
    <source>
        <dbReference type="ARBA" id="ARBA00022679"/>
    </source>
</evidence>
<accession>A0A086BNN3</accession>
<evidence type="ECO:0000313" key="9">
    <source>
        <dbReference type="EMBL" id="KFF30547.1"/>
    </source>
</evidence>
<dbReference type="InterPro" id="IPR050644">
    <property type="entry name" value="PG_Glycine_Bridge_Synth"/>
</dbReference>
<dbReference type="Gene3D" id="1.20.58.90">
    <property type="match status" value="1"/>
</dbReference>
<dbReference type="eggNOG" id="COG2348">
    <property type="taxonomic scope" value="Bacteria"/>
</dbReference>
<organism evidence="9 10">
    <name type="scientific">Bifidobacterium bombi DSM 19703</name>
    <dbReference type="NCBI Taxonomy" id="1341695"/>
    <lineage>
        <taxon>Bacteria</taxon>
        <taxon>Bacillati</taxon>
        <taxon>Actinomycetota</taxon>
        <taxon>Actinomycetes</taxon>
        <taxon>Bifidobacteriales</taxon>
        <taxon>Bifidobacteriaceae</taxon>
        <taxon>Bifidobacterium</taxon>
    </lineage>
</organism>
<dbReference type="OrthoDB" id="9785911at2"/>
<keyword evidence="10" id="KW-1185">Reference proteome</keyword>
<evidence type="ECO:0000313" key="10">
    <source>
        <dbReference type="Proteomes" id="UP000028730"/>
    </source>
</evidence>
<evidence type="ECO:0000256" key="4">
    <source>
        <dbReference type="ARBA" id="ARBA00022960"/>
    </source>
</evidence>
<evidence type="ECO:0000256" key="2">
    <source>
        <dbReference type="ARBA" id="ARBA00022490"/>
    </source>
</evidence>
<dbReference type="Proteomes" id="UP000028730">
    <property type="component" value="Unassembled WGS sequence"/>
</dbReference>
<keyword evidence="8" id="KW-0175">Coiled coil</keyword>
<evidence type="ECO:0000256" key="8">
    <source>
        <dbReference type="SAM" id="Coils"/>
    </source>
</evidence>
<protein>
    <submittedName>
        <fullName evidence="9">Methicillin resistance factor FemA</fullName>
    </submittedName>
</protein>
<dbReference type="PANTHER" id="PTHR36174">
    <property type="entry name" value="LIPID II:GLYCINE GLYCYLTRANSFERASE"/>
    <property type="match status" value="1"/>
</dbReference>
<dbReference type="AlphaFoldDB" id="A0A086BNN3"/>
<keyword evidence="2" id="KW-0963">Cytoplasm</keyword>
<dbReference type="SUPFAM" id="SSF55729">
    <property type="entry name" value="Acyl-CoA N-acyltransferases (Nat)"/>
    <property type="match status" value="2"/>
</dbReference>
<dbReference type="GO" id="GO:0016755">
    <property type="term" value="F:aminoacyltransferase activity"/>
    <property type="evidence" value="ECO:0007669"/>
    <property type="project" value="InterPro"/>
</dbReference>
<evidence type="ECO:0000256" key="7">
    <source>
        <dbReference type="ARBA" id="ARBA00023316"/>
    </source>
</evidence>
<keyword evidence="4" id="KW-0133">Cell shape</keyword>
<dbReference type="PROSITE" id="PS51191">
    <property type="entry name" value="FEMABX"/>
    <property type="match status" value="1"/>
</dbReference>
<dbReference type="Gene3D" id="3.40.630.30">
    <property type="match status" value="2"/>
</dbReference>
<dbReference type="PANTHER" id="PTHR36174:SF2">
    <property type="entry name" value="AMINOACYLTRANSFERASE FEMA"/>
    <property type="match status" value="1"/>
</dbReference>
<evidence type="ECO:0000256" key="1">
    <source>
        <dbReference type="ARBA" id="ARBA00009943"/>
    </source>
</evidence>
<comment type="similarity">
    <text evidence="1">Belongs to the FemABX family.</text>
</comment>
<gene>
    <name evidence="9" type="ORF">BBOMB_1402</name>
</gene>
<sequence length="424" mass="48598">MLTFKELDESTFEAFASRCPEGSFWQSAPMIRVLKRQPGRIVRTVGLEDGNAQVVAAALLVGDKVHMGYQFRVVHGYLVDFSDKDLVALMTKEIISYVRRLGGLYLVLSPNVVNETIQTRNGEKVSSHEHHPEAVGVLEDLGFVHQPFSKRMSGDSEPEWQYVKYLDGIADTEGLRKSFDLRARQRIRKSQSYGVELHQASPEELPEFTKITQETAERLHFQGKSLDYYQKCMEAYGDDARFVMATVNLPHYKAYLQERVRKLGQEATELREKLASIDDDEKNRRRKLNNSLKTVNSQLERTERMVDEADRFRKEADGDVILLSAALFLIRPQEIVYLESGTYDTYRTFDSPYLILDSMMRLAVEKGIPKFNFYGVSGCFDGSDGVLKFKEAFQGEVEQLVGNFVKPVRPLRYKLYKALKAIVR</sequence>
<dbReference type="GO" id="GO:0071555">
    <property type="term" value="P:cell wall organization"/>
    <property type="evidence" value="ECO:0007669"/>
    <property type="project" value="UniProtKB-KW"/>
</dbReference>
<dbReference type="InterPro" id="IPR003447">
    <property type="entry name" value="FEMABX"/>
</dbReference>
<keyword evidence="6" id="KW-0012">Acyltransferase</keyword>
<keyword evidence="3" id="KW-0808">Transferase</keyword>
<dbReference type="EMBL" id="ATLK01000002">
    <property type="protein sequence ID" value="KFF30547.1"/>
    <property type="molecule type" value="Genomic_DNA"/>
</dbReference>
<reference evidence="9 10" key="1">
    <citation type="journal article" date="2014" name="Appl. Environ. Microbiol.">
        <title>Genomic encyclopedia of type strains of the genus Bifidobacterium.</title>
        <authorList>
            <person name="Milani C."/>
            <person name="Lugli G.A."/>
            <person name="Duranti S."/>
            <person name="Turroni F."/>
            <person name="Bottacini F."/>
            <person name="Mangifesta M."/>
            <person name="Sanchez B."/>
            <person name="Viappiani A."/>
            <person name="Mancabelli L."/>
            <person name="Taminiau B."/>
            <person name="Delcenserie V."/>
            <person name="Barrangou R."/>
            <person name="Margolles A."/>
            <person name="van Sinderen D."/>
            <person name="Ventura M."/>
        </authorList>
    </citation>
    <scope>NUCLEOTIDE SEQUENCE [LARGE SCALE GENOMIC DNA]</scope>
    <source>
        <strain evidence="9 10">DSM 19703</strain>
    </source>
</reference>
<dbReference type="GO" id="GO:0008360">
    <property type="term" value="P:regulation of cell shape"/>
    <property type="evidence" value="ECO:0007669"/>
    <property type="project" value="UniProtKB-KW"/>
</dbReference>
<keyword evidence="7" id="KW-0961">Cell wall biogenesis/degradation</keyword>
<dbReference type="RefSeq" id="WP_044088033.1">
    <property type="nucleotide sequence ID" value="NZ_ATLK01000002.1"/>
</dbReference>
<dbReference type="Pfam" id="PF02388">
    <property type="entry name" value="FemAB"/>
    <property type="match status" value="1"/>
</dbReference>